<proteinExistence type="predicted"/>
<dbReference type="NCBIfam" id="TIGR00254">
    <property type="entry name" value="GGDEF"/>
    <property type="match status" value="1"/>
</dbReference>
<evidence type="ECO:0000313" key="6">
    <source>
        <dbReference type="EMBL" id="ODN66229.1"/>
    </source>
</evidence>
<evidence type="ECO:0000259" key="5">
    <source>
        <dbReference type="PROSITE" id="PS50887"/>
    </source>
</evidence>
<comment type="cofactor">
    <cofactor evidence="1">
        <name>Mg(2+)</name>
        <dbReference type="ChEBI" id="CHEBI:18420"/>
    </cofactor>
</comment>
<reference evidence="6 7" key="1">
    <citation type="submission" date="2016-07" db="EMBL/GenBank/DDBJ databases">
        <title>Draft Genome Sequence of Methylophaga muralis Bur 1.</title>
        <authorList>
            <person name="Vasilenko O.V."/>
            <person name="Doronina N.V."/>
            <person name="Shmareva M.N."/>
            <person name="Tarlachkov S.V."/>
            <person name="Mustakhimov I."/>
            <person name="Trotsenko Y.A."/>
        </authorList>
    </citation>
    <scope>NUCLEOTIDE SEQUENCE [LARGE SCALE GENOMIC DNA]</scope>
    <source>
        <strain evidence="6 7">Bur 1</strain>
    </source>
</reference>
<gene>
    <name evidence="6" type="primary">gmr_12</name>
    <name evidence="6" type="ORF">A9E74_02035</name>
</gene>
<feature type="domain" description="GGDEF" evidence="5">
    <location>
        <begin position="309"/>
        <end position="442"/>
    </location>
</feature>
<accession>A0A1E3GQB0</accession>
<dbReference type="PROSITE" id="PS50112">
    <property type="entry name" value="PAS"/>
    <property type="match status" value="1"/>
</dbReference>
<dbReference type="InterPro" id="IPR000160">
    <property type="entry name" value="GGDEF_dom"/>
</dbReference>
<dbReference type="InterPro" id="IPR052155">
    <property type="entry name" value="Biofilm_reg_signaling"/>
</dbReference>
<dbReference type="PATRIC" id="fig|291169.3.peg.2045"/>
<evidence type="ECO:0000259" key="4">
    <source>
        <dbReference type="PROSITE" id="PS50883"/>
    </source>
</evidence>
<dbReference type="SMART" id="SM00052">
    <property type="entry name" value="EAL"/>
    <property type="match status" value="1"/>
</dbReference>
<dbReference type="PANTHER" id="PTHR44757:SF2">
    <property type="entry name" value="BIOFILM ARCHITECTURE MAINTENANCE PROTEIN MBAA"/>
    <property type="match status" value="1"/>
</dbReference>
<dbReference type="PROSITE" id="PS50887">
    <property type="entry name" value="GGDEF"/>
    <property type="match status" value="1"/>
</dbReference>
<keyword evidence="6" id="KW-0378">Hydrolase</keyword>
<dbReference type="InterPro" id="IPR001633">
    <property type="entry name" value="EAL_dom"/>
</dbReference>
<dbReference type="EC" id="3.1.4.52" evidence="6"/>
<dbReference type="EMBL" id="MCRI01000024">
    <property type="protein sequence ID" value="ODN66229.1"/>
    <property type="molecule type" value="Genomic_DNA"/>
</dbReference>
<dbReference type="SUPFAM" id="SSF141868">
    <property type="entry name" value="EAL domain-like"/>
    <property type="match status" value="1"/>
</dbReference>
<dbReference type="Pfam" id="PF00990">
    <property type="entry name" value="GGDEF"/>
    <property type="match status" value="1"/>
</dbReference>
<dbReference type="Proteomes" id="UP000094379">
    <property type="component" value="Unassembled WGS sequence"/>
</dbReference>
<protein>
    <submittedName>
        <fullName evidence="6">Cyclic di-GMP phosphodiesterase Gmr</fullName>
        <ecNumber evidence="6">3.1.4.52</ecNumber>
    </submittedName>
</protein>
<dbReference type="STRING" id="291169.A9E74_02035"/>
<dbReference type="PROSITE" id="PS50883">
    <property type="entry name" value="EAL"/>
    <property type="match status" value="1"/>
</dbReference>
<dbReference type="SUPFAM" id="SSF55785">
    <property type="entry name" value="PYP-like sensor domain (PAS domain)"/>
    <property type="match status" value="1"/>
</dbReference>
<name>A0A1E3GQB0_9GAMM</name>
<dbReference type="GO" id="GO:0071111">
    <property type="term" value="F:cyclic-guanylate-specific phosphodiesterase activity"/>
    <property type="evidence" value="ECO:0007669"/>
    <property type="project" value="UniProtKB-EC"/>
</dbReference>
<dbReference type="CDD" id="cd00130">
    <property type="entry name" value="PAS"/>
    <property type="match status" value="1"/>
</dbReference>
<evidence type="ECO:0000313" key="7">
    <source>
        <dbReference type="Proteomes" id="UP000094379"/>
    </source>
</evidence>
<dbReference type="InterPro" id="IPR035965">
    <property type="entry name" value="PAS-like_dom_sf"/>
</dbReference>
<organism evidence="6 7">
    <name type="scientific">Methylophaga muralis</name>
    <dbReference type="NCBI Taxonomy" id="291169"/>
    <lineage>
        <taxon>Bacteria</taxon>
        <taxon>Pseudomonadati</taxon>
        <taxon>Pseudomonadota</taxon>
        <taxon>Gammaproteobacteria</taxon>
        <taxon>Thiotrichales</taxon>
        <taxon>Piscirickettsiaceae</taxon>
        <taxon>Methylophaga</taxon>
    </lineage>
</organism>
<dbReference type="Gene3D" id="3.20.20.450">
    <property type="entry name" value="EAL domain"/>
    <property type="match status" value="1"/>
</dbReference>
<feature type="transmembrane region" description="Helical" evidence="2">
    <location>
        <begin position="12"/>
        <end position="35"/>
    </location>
</feature>
<keyword evidence="2" id="KW-1133">Transmembrane helix</keyword>
<dbReference type="SMART" id="SM00267">
    <property type="entry name" value="GGDEF"/>
    <property type="match status" value="1"/>
</dbReference>
<feature type="transmembrane region" description="Helical" evidence="2">
    <location>
        <begin position="47"/>
        <end position="70"/>
    </location>
</feature>
<dbReference type="Pfam" id="PF13426">
    <property type="entry name" value="PAS_9"/>
    <property type="match status" value="1"/>
</dbReference>
<keyword evidence="2" id="KW-0472">Membrane</keyword>
<dbReference type="Pfam" id="PF00563">
    <property type="entry name" value="EAL"/>
    <property type="match status" value="1"/>
</dbReference>
<dbReference type="SUPFAM" id="SSF55073">
    <property type="entry name" value="Nucleotide cyclase"/>
    <property type="match status" value="1"/>
</dbReference>
<dbReference type="CDD" id="cd01949">
    <property type="entry name" value="GGDEF"/>
    <property type="match status" value="1"/>
</dbReference>
<dbReference type="InterPro" id="IPR029787">
    <property type="entry name" value="Nucleotide_cyclase"/>
</dbReference>
<comment type="caution">
    <text evidence="6">The sequence shown here is derived from an EMBL/GenBank/DDBJ whole genome shotgun (WGS) entry which is preliminary data.</text>
</comment>
<keyword evidence="7" id="KW-1185">Reference proteome</keyword>
<dbReference type="Gene3D" id="3.30.450.20">
    <property type="entry name" value="PAS domain"/>
    <property type="match status" value="1"/>
</dbReference>
<dbReference type="NCBIfam" id="TIGR00229">
    <property type="entry name" value="sensory_box"/>
    <property type="match status" value="1"/>
</dbReference>
<dbReference type="CDD" id="cd01948">
    <property type="entry name" value="EAL"/>
    <property type="match status" value="1"/>
</dbReference>
<dbReference type="InterPro" id="IPR035919">
    <property type="entry name" value="EAL_sf"/>
</dbReference>
<sequence length="709" mass="80891">MARMSNLQLHWKTACSIFFSSFIAGLILLFLVGHLNFQYGSFDPSQLFSIYLPPFLLIIIFSLLLTLWGLKRLSKPLSQIEQISLALPLLSAKKYQQARLLLSETSINNSDQEVIDLSNITNHLINVLDQLDQHGRLRNQQVQIKNRELRKERDFIKSLLDTAQLIVLTINKKFEISLFNDYGEKITGFNKDEMLGTNVARMFPASHWTEANIHFNELLAGHQRIAQQDSELIDKNGLIRQISWLHSRLEHDNQQAVILSVGLDMTDKKEAEKRIVWMAEHDPLTDLCNRRKFIEEFEKSLRMAIRYHHQNTLLYLDLDQFKDINDTSGHRAGDELLILVARTLKRVTRFTDLVARLGGDEFAILMPESDVDGAITLAKKVIHELSTIQLEYGAVQHKVSTSIGIVHFPLQDASIHELMGFADLAMYQAKALGKGNFHIFSVDDRTREQLEARVLWKHRIEQALEQDLFVLFYQPILELDNNKIEHYEVLIRMRDPHTGEMRLPGKFIQIAEQVGLIQQIDHYVIKHALKQLGLLQKQKPNISFAINLSGLVIDTSRLLPLLESTIAEYQVDPNGIIFEITETVAVSNLQQAKAMMQAIKALGCRFSLDDFGVGFSSFNYMRELPVDIIKIDGIFIKNLDKNADDQLFVKALVDVAKGLNRKTTAEFVENADILALLRGYGVDFGQGYYIGRPQPDLLNTLAWSPPLSS</sequence>
<dbReference type="AlphaFoldDB" id="A0A1E3GQB0"/>
<feature type="domain" description="PAS" evidence="3">
    <location>
        <begin position="152"/>
        <end position="198"/>
    </location>
</feature>
<keyword evidence="2" id="KW-0812">Transmembrane</keyword>
<evidence type="ECO:0000256" key="1">
    <source>
        <dbReference type="ARBA" id="ARBA00001946"/>
    </source>
</evidence>
<dbReference type="Gene3D" id="3.30.70.270">
    <property type="match status" value="1"/>
</dbReference>
<dbReference type="PANTHER" id="PTHR44757">
    <property type="entry name" value="DIGUANYLATE CYCLASE DGCP"/>
    <property type="match status" value="1"/>
</dbReference>
<dbReference type="InterPro" id="IPR000014">
    <property type="entry name" value="PAS"/>
</dbReference>
<feature type="domain" description="EAL" evidence="4">
    <location>
        <begin position="453"/>
        <end position="707"/>
    </location>
</feature>
<dbReference type="InterPro" id="IPR043128">
    <property type="entry name" value="Rev_trsase/Diguanyl_cyclase"/>
</dbReference>
<dbReference type="FunFam" id="3.30.70.270:FF:000001">
    <property type="entry name" value="Diguanylate cyclase domain protein"/>
    <property type="match status" value="1"/>
</dbReference>
<evidence type="ECO:0000259" key="3">
    <source>
        <dbReference type="PROSITE" id="PS50112"/>
    </source>
</evidence>
<evidence type="ECO:0000256" key="2">
    <source>
        <dbReference type="SAM" id="Phobius"/>
    </source>
</evidence>